<gene>
    <name evidence="9" type="ORF">NEQG_00655</name>
</gene>
<keyword evidence="2 8" id="KW-0328">Glycosyltransferase</keyword>
<comment type="subcellular location">
    <subcellularLocation>
        <location evidence="1 8">Endoplasmic reticulum membrane</location>
        <topology evidence="1 8">Multi-pass membrane protein</topology>
    </subcellularLocation>
</comment>
<keyword evidence="7 8" id="KW-0472">Membrane</keyword>
<dbReference type="GO" id="GO:0005789">
    <property type="term" value="C:endoplasmic reticulum membrane"/>
    <property type="evidence" value="ECO:0007669"/>
    <property type="project" value="UniProtKB-SubCell"/>
</dbReference>
<dbReference type="InterPro" id="IPR005599">
    <property type="entry name" value="GPI_mannosylTrfase"/>
</dbReference>
<dbReference type="EC" id="2.4.1.-" evidence="8"/>
<feature type="transmembrane region" description="Helical" evidence="8">
    <location>
        <begin position="107"/>
        <end position="130"/>
    </location>
</feature>
<proteinExistence type="inferred from homology"/>
<feature type="transmembrane region" description="Helical" evidence="8">
    <location>
        <begin position="192"/>
        <end position="218"/>
    </location>
</feature>
<sequence length="579" mass="67182">MQNLLTTHSLLFPALLSYRIVNAALIKTHYEPDEYFQSVEVAMNTILNKTTFTWEWFFGIRSFVFVCLYILPLLVLRWVTKILSSCINAYTNITVSHELLFMKYSPYIIKLIGATVSAVSDYSTIISYKLLHNVSYIPYEVLITTVLNIGLWLYSTRSHINSVESALTIYITHRLLSISKCKDKTTKIISHLLTVLLSIITVYIRPTSIINIGCIWIYSVYKEVLSFDRAWRVKEKKVENIFNFLKYANLYITHSRIISVTNIISCIMGVLLCVLIDSLFYKELVCSVYEFYRVNIMYKVSHVFGTLPFIYAILFLFVLLGGYTGMLFITLCSRSITYLSIEVISPLLYLIVHGVIAHKEMRFLLPMLPYINIIIARELKNLWCSDKKITESFKNQNFSITQKGSILIKKLLFSKYVFIGNLIIGIVIGLDHQNISKPIDYLRNECFQRLSSKDSPIFILNTFTPYMLPLSTYLGHKRVITRSLDNNPNILGVIGHLNRKQRFKDTLYTLRIEEYNTAESKMIDNIMLFEPLDYHYIIINSKYSTELEGKLPEFVKVHESVHKRVPAKESISIYKQAFK</sequence>
<dbReference type="STRING" id="935791.I3EHY9"/>
<feature type="transmembrane region" description="Helical" evidence="8">
    <location>
        <begin position="302"/>
        <end position="329"/>
    </location>
</feature>
<dbReference type="GO" id="GO:0000030">
    <property type="term" value="F:mannosyltransferase activity"/>
    <property type="evidence" value="ECO:0007669"/>
    <property type="project" value="TreeGrafter"/>
</dbReference>
<protein>
    <recommendedName>
        <fullName evidence="8">Mannosyltransferase</fullName>
        <ecNumber evidence="8">2.4.1.-</ecNumber>
    </recommendedName>
</protein>
<dbReference type="FunCoup" id="I3EHY9">
    <property type="interactions" value="156"/>
</dbReference>
<dbReference type="InParanoid" id="I3EHY9"/>
<evidence type="ECO:0000256" key="6">
    <source>
        <dbReference type="ARBA" id="ARBA00022989"/>
    </source>
</evidence>
<dbReference type="EMBL" id="GL870877">
    <property type="protein sequence ID" value="EIJ88836.1"/>
    <property type="molecule type" value="Genomic_DNA"/>
</dbReference>
<feature type="transmembrane region" description="Helical" evidence="8">
    <location>
        <begin position="257"/>
        <end position="281"/>
    </location>
</feature>
<comment type="similarity">
    <text evidence="8">Belongs to the glycosyltransferase 22 family.</text>
</comment>
<dbReference type="PANTHER" id="PTHR22760">
    <property type="entry name" value="GLYCOSYLTRANSFERASE"/>
    <property type="match status" value="1"/>
</dbReference>
<evidence type="ECO:0000256" key="2">
    <source>
        <dbReference type="ARBA" id="ARBA00022676"/>
    </source>
</evidence>
<accession>I3EHY9</accession>
<feature type="transmembrane region" description="Helical" evidence="8">
    <location>
        <begin position="335"/>
        <end position="357"/>
    </location>
</feature>
<organism evidence="9 10">
    <name type="scientific">Nematocida parisii (strain ERTm3)</name>
    <name type="common">Nematode killer fungus</name>
    <dbReference type="NCBI Taxonomy" id="935791"/>
    <lineage>
        <taxon>Eukaryota</taxon>
        <taxon>Fungi</taxon>
        <taxon>Fungi incertae sedis</taxon>
        <taxon>Microsporidia</taxon>
        <taxon>Nematocida</taxon>
    </lineage>
</organism>
<dbReference type="HOGENOM" id="CLU_556618_0_0_1"/>
<dbReference type="AlphaFoldDB" id="I3EHY9"/>
<evidence type="ECO:0000256" key="1">
    <source>
        <dbReference type="ARBA" id="ARBA00004477"/>
    </source>
</evidence>
<feature type="transmembrane region" description="Helical" evidence="8">
    <location>
        <begin position="412"/>
        <end position="430"/>
    </location>
</feature>
<feature type="transmembrane region" description="Helical" evidence="8">
    <location>
        <begin position="136"/>
        <end position="154"/>
    </location>
</feature>
<evidence type="ECO:0000313" key="9">
    <source>
        <dbReference type="EMBL" id="EIJ88836.1"/>
    </source>
</evidence>
<keyword evidence="3" id="KW-0808">Transferase</keyword>
<dbReference type="OMA" id="YSTRSHI"/>
<keyword evidence="5 8" id="KW-0256">Endoplasmic reticulum</keyword>
<keyword evidence="4 8" id="KW-0812">Transmembrane</keyword>
<evidence type="ECO:0000256" key="4">
    <source>
        <dbReference type="ARBA" id="ARBA00022692"/>
    </source>
</evidence>
<keyword evidence="6 8" id="KW-1133">Transmembrane helix</keyword>
<evidence type="ECO:0000256" key="3">
    <source>
        <dbReference type="ARBA" id="ARBA00022679"/>
    </source>
</evidence>
<dbReference type="Proteomes" id="UP000002872">
    <property type="component" value="Unassembled WGS sequence"/>
</dbReference>
<evidence type="ECO:0000256" key="8">
    <source>
        <dbReference type="RuleBase" id="RU363075"/>
    </source>
</evidence>
<evidence type="ECO:0000313" key="10">
    <source>
        <dbReference type="Proteomes" id="UP000002872"/>
    </source>
</evidence>
<reference evidence="9" key="1">
    <citation type="submission" date="2011-01" db="EMBL/GenBank/DDBJ databases">
        <title>The Genome Sequence of Nematocida parisii strain ERTm3.</title>
        <authorList>
            <consortium name="The Broad Institute Genome Sequencing Platform"/>
            <consortium name="The Broad Institute Genome Sequencing Center for Infectious Disease"/>
            <person name="Cuomo C."/>
            <person name="Troemel E."/>
            <person name="Young S.K."/>
            <person name="Zeng Q."/>
            <person name="Gargeya S."/>
            <person name="Fitzgerald M."/>
            <person name="Haas B."/>
            <person name="Abouelleil A."/>
            <person name="Alvarado L."/>
            <person name="Arachchi H.M."/>
            <person name="Berlin A."/>
            <person name="Chapman S.B."/>
            <person name="Gearin G."/>
            <person name="Goldberg J."/>
            <person name="Griggs A."/>
            <person name="Gujja S."/>
            <person name="Hansen M."/>
            <person name="Heiman D."/>
            <person name="Howarth C."/>
            <person name="Larimer J."/>
            <person name="Lui A."/>
            <person name="MacDonald P.J.P."/>
            <person name="McCowen C."/>
            <person name="Montmayeur A."/>
            <person name="Murphy C."/>
            <person name="Neiman D."/>
            <person name="Pearson M."/>
            <person name="Priest M."/>
            <person name="Roberts A."/>
            <person name="Saif S."/>
            <person name="Shea T."/>
            <person name="Sisk P."/>
            <person name="Stolte C."/>
            <person name="Sykes S."/>
            <person name="Wortman J."/>
            <person name="Nusbaum C."/>
            <person name="Birren B."/>
        </authorList>
    </citation>
    <scope>NUCLEOTIDE SEQUENCE</scope>
    <source>
        <strain evidence="9">ERTm3</strain>
    </source>
</reference>
<dbReference type="OrthoDB" id="416834at2759"/>
<evidence type="ECO:0000256" key="7">
    <source>
        <dbReference type="ARBA" id="ARBA00023136"/>
    </source>
</evidence>
<feature type="transmembrane region" description="Helical" evidence="8">
    <location>
        <begin position="56"/>
        <end position="76"/>
    </location>
</feature>
<name>I3EHY9_NEMP3</name>
<dbReference type="VEuPathDB" id="MicrosporidiaDB:NEQG_00655"/>
<evidence type="ECO:0000256" key="5">
    <source>
        <dbReference type="ARBA" id="ARBA00022824"/>
    </source>
</evidence>
<keyword evidence="10" id="KW-1185">Reference proteome</keyword>
<dbReference type="Pfam" id="PF03901">
    <property type="entry name" value="Glyco_transf_22"/>
    <property type="match status" value="1"/>
</dbReference>